<evidence type="ECO:0000256" key="3">
    <source>
        <dbReference type="ARBA" id="ARBA00023006"/>
    </source>
</evidence>
<reference evidence="8" key="1">
    <citation type="submission" date="2017-02" db="UniProtKB">
        <authorList>
            <consortium name="WormBaseParasite"/>
        </authorList>
    </citation>
    <scope>IDENTIFICATION</scope>
</reference>
<name>A0A0R3SGT7_HYMDI</name>
<dbReference type="PANTHER" id="PTHR13292">
    <property type="entry name" value="AUTOPHAGY-RELATED PROTEIN 101"/>
    <property type="match status" value="1"/>
</dbReference>
<dbReference type="GO" id="GO:0000045">
    <property type="term" value="P:autophagosome assembly"/>
    <property type="evidence" value="ECO:0007669"/>
    <property type="project" value="TreeGrafter"/>
</dbReference>
<sequence>MCLRDYTINLVLRKRVVEETLQAFFHTILLHRTFPTLSFKDGAVSYTSYIGVEDVDCKNFDLTYVKVASEGLHERIAGHITIFSKTLRDESGNEPNKAAKGTIILAFVTNRKGSWVVGSEPAAWEKWIFNIEVNPSTSDDDYRSKIASQIKGEILYILDCINTSESFLPELGSSQSECDTVIDFSLPEVSPYRFNINYFLGPPQNKSLGVRRF</sequence>
<accession>A0A0R3SGT7</accession>
<dbReference type="STRING" id="6216.A0A0R3SGT7"/>
<evidence type="ECO:0000313" key="4">
    <source>
        <dbReference type="EMBL" id="VDL44365.1"/>
    </source>
</evidence>
<dbReference type="Proteomes" id="UP000321570">
    <property type="component" value="Unassembled WGS sequence"/>
</dbReference>
<proteinExistence type="inferred from homology"/>
<keyword evidence="7" id="KW-1185">Reference proteome</keyword>
<evidence type="ECO:0000313" key="7">
    <source>
        <dbReference type="Proteomes" id="UP000321570"/>
    </source>
</evidence>
<dbReference type="EMBL" id="UYSG01001464">
    <property type="protein sequence ID" value="VDL44365.1"/>
    <property type="molecule type" value="Genomic_DNA"/>
</dbReference>
<reference evidence="4 6" key="2">
    <citation type="submission" date="2018-11" db="EMBL/GenBank/DDBJ databases">
        <authorList>
            <consortium name="Pathogen Informatics"/>
        </authorList>
    </citation>
    <scope>NUCLEOTIDE SEQUENCE [LARGE SCALE GENOMIC DNA]</scope>
</reference>
<dbReference type="PANTHER" id="PTHR13292:SF0">
    <property type="entry name" value="AUTOPHAGY-RELATED PROTEIN 101"/>
    <property type="match status" value="1"/>
</dbReference>
<dbReference type="InterPro" id="IPR012445">
    <property type="entry name" value="ATG101"/>
</dbReference>
<comment type="similarity">
    <text evidence="1">Belongs to the ATG101 family.</text>
</comment>
<evidence type="ECO:0000313" key="6">
    <source>
        <dbReference type="Proteomes" id="UP000274504"/>
    </source>
</evidence>
<evidence type="ECO:0000256" key="1">
    <source>
        <dbReference type="ARBA" id="ARBA00007130"/>
    </source>
</evidence>
<dbReference type="AlphaFoldDB" id="A0A0R3SGT7"/>
<dbReference type="GO" id="GO:1990316">
    <property type="term" value="C:Atg1/ULK1 kinase complex"/>
    <property type="evidence" value="ECO:0007669"/>
    <property type="project" value="TreeGrafter"/>
</dbReference>
<protein>
    <recommendedName>
        <fullName evidence="2">Autophagy-related protein 101</fullName>
    </recommendedName>
</protein>
<gene>
    <name evidence="4" type="ORF">HDID_LOCUS4136</name>
    <name evidence="5" type="ORF">WMSIL1_LOCUS5916</name>
</gene>
<dbReference type="OrthoDB" id="10259639at2759"/>
<evidence type="ECO:0000256" key="2">
    <source>
        <dbReference type="ARBA" id="ARBA00018874"/>
    </source>
</evidence>
<dbReference type="GO" id="GO:0000407">
    <property type="term" value="C:phagophore assembly site"/>
    <property type="evidence" value="ECO:0007669"/>
    <property type="project" value="TreeGrafter"/>
</dbReference>
<dbReference type="GO" id="GO:0019901">
    <property type="term" value="F:protein kinase binding"/>
    <property type="evidence" value="ECO:0007669"/>
    <property type="project" value="TreeGrafter"/>
</dbReference>
<reference evidence="5 7" key="3">
    <citation type="submission" date="2019-07" db="EMBL/GenBank/DDBJ databases">
        <authorList>
            <person name="Jastrzebski P J."/>
            <person name="Paukszto L."/>
            <person name="Jastrzebski P J."/>
        </authorList>
    </citation>
    <scope>NUCLEOTIDE SEQUENCE [LARGE SCALE GENOMIC DNA]</scope>
    <source>
        <strain evidence="5 7">WMS-il1</strain>
    </source>
</reference>
<dbReference type="EMBL" id="CABIJS010000199">
    <property type="protein sequence ID" value="VUZ45893.1"/>
    <property type="molecule type" value="Genomic_DNA"/>
</dbReference>
<organism evidence="8">
    <name type="scientific">Hymenolepis diminuta</name>
    <name type="common">Rat tapeworm</name>
    <dbReference type="NCBI Taxonomy" id="6216"/>
    <lineage>
        <taxon>Eukaryota</taxon>
        <taxon>Metazoa</taxon>
        <taxon>Spiralia</taxon>
        <taxon>Lophotrochozoa</taxon>
        <taxon>Platyhelminthes</taxon>
        <taxon>Cestoda</taxon>
        <taxon>Eucestoda</taxon>
        <taxon>Cyclophyllidea</taxon>
        <taxon>Hymenolepididae</taxon>
        <taxon>Hymenolepis</taxon>
    </lineage>
</organism>
<evidence type="ECO:0000313" key="8">
    <source>
        <dbReference type="WBParaSite" id="HDID_0000413801-mRNA-1"/>
    </source>
</evidence>
<evidence type="ECO:0000313" key="5">
    <source>
        <dbReference type="EMBL" id="VUZ45893.1"/>
    </source>
</evidence>
<dbReference type="WBParaSite" id="HDID_0000413801-mRNA-1">
    <property type="protein sequence ID" value="HDID_0000413801-mRNA-1"/>
    <property type="gene ID" value="HDID_0000413801"/>
</dbReference>
<dbReference type="Pfam" id="PF07855">
    <property type="entry name" value="ATG101"/>
    <property type="match status" value="1"/>
</dbReference>
<keyword evidence="3" id="KW-0072">Autophagy</keyword>
<dbReference type="Proteomes" id="UP000274504">
    <property type="component" value="Unassembled WGS sequence"/>
</dbReference>